<dbReference type="Proteomes" id="UP001242368">
    <property type="component" value="Unassembled WGS sequence"/>
</dbReference>
<dbReference type="EMBL" id="JAUFQU010000018">
    <property type="protein sequence ID" value="MDN3709125.1"/>
    <property type="molecule type" value="Genomic_DNA"/>
</dbReference>
<reference evidence="2" key="1">
    <citation type="journal article" date="2019" name="Int. J. Syst. Evol. Microbiol.">
        <title>The Global Catalogue of Microorganisms (GCM) 10K type strain sequencing project: providing services to taxonomists for standard genome sequencing and annotation.</title>
        <authorList>
            <consortium name="The Broad Institute Genomics Platform"/>
            <consortium name="The Broad Institute Genome Sequencing Center for Infectious Disease"/>
            <person name="Wu L."/>
            <person name="Ma J."/>
        </authorList>
    </citation>
    <scope>NUCLEOTIDE SEQUENCE [LARGE SCALE GENOMIC DNA]</scope>
    <source>
        <strain evidence="2">CECT 7184</strain>
    </source>
</reference>
<dbReference type="RefSeq" id="WP_290364926.1">
    <property type="nucleotide sequence ID" value="NZ_JAUFQU010000018.1"/>
</dbReference>
<evidence type="ECO:0000313" key="2">
    <source>
        <dbReference type="Proteomes" id="UP001242368"/>
    </source>
</evidence>
<accession>A0ABT8CY16</accession>
<gene>
    <name evidence="1" type="ORF">QW060_18930</name>
</gene>
<proteinExistence type="predicted"/>
<name>A0ABT8CY16_9FLAO</name>
<evidence type="ECO:0000313" key="1">
    <source>
        <dbReference type="EMBL" id="MDN3709125.1"/>
    </source>
</evidence>
<keyword evidence="2" id="KW-1185">Reference proteome</keyword>
<comment type="caution">
    <text evidence="1">The sequence shown here is derived from an EMBL/GenBank/DDBJ whole genome shotgun (WGS) entry which is preliminary data.</text>
</comment>
<sequence length="90" mass="10696">MHEDSNKWIFTENEVKINYKIRPVFSHMEEQFKDLEFVFKIKKDEESTNYLSMHLTKENETDKKETIIGMMTSFVLGSHKDLVKSLVIVP</sequence>
<protein>
    <submittedName>
        <fullName evidence="1">Uncharacterized protein</fullName>
    </submittedName>
</protein>
<organism evidence="1 2">
    <name type="scientific">Paenimyroides ceti</name>
    <dbReference type="NCBI Taxonomy" id="395087"/>
    <lineage>
        <taxon>Bacteria</taxon>
        <taxon>Pseudomonadati</taxon>
        <taxon>Bacteroidota</taxon>
        <taxon>Flavobacteriia</taxon>
        <taxon>Flavobacteriales</taxon>
        <taxon>Flavobacteriaceae</taxon>
        <taxon>Paenimyroides</taxon>
    </lineage>
</organism>